<sequence length="234" mass="25831">MIDLMEVGRRLWESGDTQASTSFTQARPALDLMELGRQLWDDETAESSSATIRNSSANAEPNDTGLSADPQNPQHPAPMREIEAIISSLVAAGHDVDARLAHRLRETMAPLSRRDRADLAIAVEDAMTATSDPDETSRRALALLGEASPKAPHRETIGNREPWIDWIAGRCPLLAEDRTFICRRMRTLPPRAAERTARRYVAIWHSAVEVEPSPVKQENAGRAAANRSLLALVR</sequence>
<evidence type="ECO:0000313" key="2">
    <source>
        <dbReference type="EMBL" id="KAA0017144.1"/>
    </source>
</evidence>
<organism evidence="2 3">
    <name type="scientific">Salinicola corii</name>
    <dbReference type="NCBI Taxonomy" id="2606937"/>
    <lineage>
        <taxon>Bacteria</taxon>
        <taxon>Pseudomonadati</taxon>
        <taxon>Pseudomonadota</taxon>
        <taxon>Gammaproteobacteria</taxon>
        <taxon>Oceanospirillales</taxon>
        <taxon>Halomonadaceae</taxon>
        <taxon>Salinicola</taxon>
    </lineage>
</organism>
<keyword evidence="3" id="KW-1185">Reference proteome</keyword>
<comment type="caution">
    <text evidence="2">The sequence shown here is derived from an EMBL/GenBank/DDBJ whole genome shotgun (WGS) entry which is preliminary data.</text>
</comment>
<reference evidence="2 3" key="1">
    <citation type="submission" date="2019-08" db="EMBL/GenBank/DDBJ databases">
        <title>Bioinformatics analysis of the strain L3 and L5.</title>
        <authorList>
            <person name="Li X."/>
        </authorList>
    </citation>
    <scope>NUCLEOTIDE SEQUENCE [LARGE SCALE GENOMIC DNA]</scope>
    <source>
        <strain evidence="2 3">L3</strain>
    </source>
</reference>
<dbReference type="EMBL" id="VTPX01000008">
    <property type="protein sequence ID" value="KAA0017144.1"/>
    <property type="molecule type" value="Genomic_DNA"/>
</dbReference>
<protein>
    <submittedName>
        <fullName evidence="2">Uncharacterized protein</fullName>
    </submittedName>
</protein>
<evidence type="ECO:0000313" key="3">
    <source>
        <dbReference type="Proteomes" id="UP000466024"/>
    </source>
</evidence>
<feature type="region of interest" description="Disordered" evidence="1">
    <location>
        <begin position="42"/>
        <end position="76"/>
    </location>
</feature>
<accession>A0A640WC52</accession>
<dbReference type="AlphaFoldDB" id="A0A640WC52"/>
<proteinExistence type="predicted"/>
<feature type="compositionally biased region" description="Polar residues" evidence="1">
    <location>
        <begin position="46"/>
        <end position="74"/>
    </location>
</feature>
<dbReference type="Proteomes" id="UP000466024">
    <property type="component" value="Unassembled WGS sequence"/>
</dbReference>
<gene>
    <name evidence="2" type="ORF">F0A16_14155</name>
</gene>
<dbReference type="RefSeq" id="WP_149436056.1">
    <property type="nucleotide sequence ID" value="NZ_VTPX01000008.1"/>
</dbReference>
<name>A0A640WC52_9GAMM</name>
<evidence type="ECO:0000256" key="1">
    <source>
        <dbReference type="SAM" id="MobiDB-lite"/>
    </source>
</evidence>